<reference evidence="5 6" key="1">
    <citation type="submission" date="2016-11" db="EMBL/GenBank/DDBJ databases">
        <authorList>
            <person name="Jaros S."/>
            <person name="Januszkiewicz K."/>
            <person name="Wedrychowicz H."/>
        </authorList>
    </citation>
    <scope>NUCLEOTIDE SEQUENCE [LARGE SCALE GENOMIC DNA]</scope>
    <source>
        <strain evidence="5 6">DSM 22153</strain>
    </source>
</reference>
<dbReference type="PANTHER" id="PTHR10272:SF0">
    <property type="entry name" value="PLATELET-ACTIVATING FACTOR ACETYLHYDROLASE"/>
    <property type="match status" value="1"/>
</dbReference>
<dbReference type="AlphaFoldDB" id="A0A1M7H967"/>
<dbReference type="GO" id="GO:0016042">
    <property type="term" value="P:lipid catabolic process"/>
    <property type="evidence" value="ECO:0007669"/>
    <property type="project" value="UniProtKB-KW"/>
</dbReference>
<evidence type="ECO:0000256" key="1">
    <source>
        <dbReference type="ARBA" id="ARBA00022801"/>
    </source>
</evidence>
<keyword evidence="2" id="KW-0442">Lipid degradation</keyword>
<dbReference type="PANTHER" id="PTHR10272">
    <property type="entry name" value="PLATELET-ACTIVATING FACTOR ACETYLHYDROLASE"/>
    <property type="match status" value="1"/>
</dbReference>
<proteinExistence type="predicted"/>
<gene>
    <name evidence="5" type="ORF">SAMN05444272_2144</name>
</gene>
<evidence type="ECO:0000256" key="2">
    <source>
        <dbReference type="ARBA" id="ARBA00022963"/>
    </source>
</evidence>
<dbReference type="GO" id="GO:0003847">
    <property type="term" value="F:1-alkyl-2-acetylglycerophosphocholine esterase activity"/>
    <property type="evidence" value="ECO:0007669"/>
    <property type="project" value="TreeGrafter"/>
</dbReference>
<keyword evidence="3" id="KW-0443">Lipid metabolism</keyword>
<keyword evidence="4" id="KW-0732">Signal</keyword>
<keyword evidence="1 5" id="KW-0378">Hydrolase</keyword>
<dbReference type="Pfam" id="PF03403">
    <property type="entry name" value="PAF-AH_p_II"/>
    <property type="match status" value="1"/>
</dbReference>
<evidence type="ECO:0000256" key="4">
    <source>
        <dbReference type="SAM" id="SignalP"/>
    </source>
</evidence>
<name>A0A1M7H967_9HYPH</name>
<protein>
    <submittedName>
        <fullName evidence="5">Predicted dienelactone hydrolase</fullName>
    </submittedName>
</protein>
<feature type="chain" id="PRO_5012906944" evidence="4">
    <location>
        <begin position="18"/>
        <end position="430"/>
    </location>
</feature>
<dbReference type="Gene3D" id="3.40.50.1820">
    <property type="entry name" value="alpha/beta hydrolase"/>
    <property type="match status" value="1"/>
</dbReference>
<keyword evidence="6" id="KW-1185">Reference proteome</keyword>
<dbReference type="SUPFAM" id="SSF53474">
    <property type="entry name" value="alpha/beta-Hydrolases"/>
    <property type="match status" value="1"/>
</dbReference>
<organism evidence="5 6">
    <name type="scientific">Roseibium suaedae</name>
    <dbReference type="NCBI Taxonomy" id="735517"/>
    <lineage>
        <taxon>Bacteria</taxon>
        <taxon>Pseudomonadati</taxon>
        <taxon>Pseudomonadota</taxon>
        <taxon>Alphaproteobacteria</taxon>
        <taxon>Hyphomicrobiales</taxon>
        <taxon>Stappiaceae</taxon>
        <taxon>Roseibium</taxon>
    </lineage>
</organism>
<evidence type="ECO:0000256" key="3">
    <source>
        <dbReference type="ARBA" id="ARBA00023098"/>
    </source>
</evidence>
<evidence type="ECO:0000313" key="6">
    <source>
        <dbReference type="Proteomes" id="UP000186002"/>
    </source>
</evidence>
<dbReference type="EMBL" id="FRBW01000002">
    <property type="protein sequence ID" value="SHM24919.1"/>
    <property type="molecule type" value="Genomic_DNA"/>
</dbReference>
<dbReference type="Proteomes" id="UP000186002">
    <property type="component" value="Unassembled WGS sequence"/>
</dbReference>
<evidence type="ECO:0000313" key="5">
    <source>
        <dbReference type="EMBL" id="SHM24919.1"/>
    </source>
</evidence>
<feature type="signal peptide" evidence="4">
    <location>
        <begin position="1"/>
        <end position="17"/>
    </location>
</feature>
<accession>A0A1M7H967</accession>
<dbReference type="InterPro" id="IPR029058">
    <property type="entry name" value="AB_hydrolase_fold"/>
</dbReference>
<sequence>MALSAGLLLLLPSLSMAENRIDIVRPDAPALAAHGTYGVGRTTLELTNPDQADVPAVLTGDKNARRDRPLAVEVFYPAANVTPVAIDAMLRDGSMIKLHGRSAPDVAPDRSGAPYPLVIISHGYPGNRFLLSHLAENLATKGYVVASIDHTDSTYDNKGAFEVQLVNRPLDQKFVLEEMDRLSREEGTLLGGLLSAERTGLIGFSMGAYGAVISSGGSLTEEAVAAKREQLGNLLTQHRTGSAEHEELVDDRLKAVIAIAPWGRNAGYFSTESLSGLEAPALFVAGSHDDISGYEKGVRKIWEESVHSDRFLLTFEYANHNAAAPMPAPEESYAFNEELGFAPFNHYADPVWDTVRMNNVLQHFSTAFLGLHLKQNDEMGTYLDLIPNAGDGVSALDENGHPKPEHTYWRGFPARTAMGLTFEHLEPLVD</sequence>